<keyword evidence="2" id="KW-0418">Kinase</keyword>
<gene>
    <name evidence="1" type="ORF">M6B38_136000</name>
    <name evidence="2" type="ORF">M6B38_280950</name>
</gene>
<evidence type="ECO:0000313" key="1">
    <source>
        <dbReference type="EMBL" id="KAJ6815324.1"/>
    </source>
</evidence>
<sequence>MKGKRSTRFCRWRHRVAGKSGLVCVGRRERCRVGMGGRCFVEVAQMATVFGKYSVAELDSMREKLVVRG</sequence>
<dbReference type="Proteomes" id="UP001140949">
    <property type="component" value="Unassembled WGS sequence"/>
</dbReference>
<comment type="caution">
    <text evidence="2">The sequence shown here is derived from an EMBL/GenBank/DDBJ whole genome shotgun (WGS) entry which is preliminary data.</text>
</comment>
<keyword evidence="2" id="KW-0675">Receptor</keyword>
<evidence type="ECO:0000313" key="2">
    <source>
        <dbReference type="EMBL" id="KAJ6846459.1"/>
    </source>
</evidence>
<evidence type="ECO:0000313" key="3">
    <source>
        <dbReference type="Proteomes" id="UP001140949"/>
    </source>
</evidence>
<dbReference type="AlphaFoldDB" id="A0AAX6HZL0"/>
<name>A0AAX6HZL0_IRIPA</name>
<dbReference type="EMBL" id="JANAVB010029043">
    <property type="protein sequence ID" value="KAJ6815324.1"/>
    <property type="molecule type" value="Genomic_DNA"/>
</dbReference>
<reference evidence="2" key="2">
    <citation type="submission" date="2023-04" db="EMBL/GenBank/DDBJ databases">
        <authorList>
            <person name="Bruccoleri R.E."/>
            <person name="Oakeley E.J."/>
            <person name="Faust A.-M."/>
            <person name="Dessus-Babus S."/>
            <person name="Altorfer M."/>
            <person name="Burckhardt D."/>
            <person name="Oertli M."/>
            <person name="Naumann U."/>
            <person name="Petersen F."/>
            <person name="Wong J."/>
        </authorList>
    </citation>
    <scope>NUCLEOTIDE SEQUENCE</scope>
    <source>
        <strain evidence="2">GSM-AAB239-AS_SAM_17_03QT</strain>
        <tissue evidence="2">Leaf</tissue>
    </source>
</reference>
<dbReference type="EMBL" id="JANAVB010005598">
    <property type="protein sequence ID" value="KAJ6846459.1"/>
    <property type="molecule type" value="Genomic_DNA"/>
</dbReference>
<accession>A0AAX6HZL0</accession>
<dbReference type="GO" id="GO:0016301">
    <property type="term" value="F:kinase activity"/>
    <property type="evidence" value="ECO:0007669"/>
    <property type="project" value="UniProtKB-KW"/>
</dbReference>
<keyword evidence="2" id="KW-0808">Transferase</keyword>
<proteinExistence type="predicted"/>
<keyword evidence="3" id="KW-1185">Reference proteome</keyword>
<organism evidence="2 3">
    <name type="scientific">Iris pallida</name>
    <name type="common">Sweet iris</name>
    <dbReference type="NCBI Taxonomy" id="29817"/>
    <lineage>
        <taxon>Eukaryota</taxon>
        <taxon>Viridiplantae</taxon>
        <taxon>Streptophyta</taxon>
        <taxon>Embryophyta</taxon>
        <taxon>Tracheophyta</taxon>
        <taxon>Spermatophyta</taxon>
        <taxon>Magnoliopsida</taxon>
        <taxon>Liliopsida</taxon>
        <taxon>Asparagales</taxon>
        <taxon>Iridaceae</taxon>
        <taxon>Iridoideae</taxon>
        <taxon>Irideae</taxon>
        <taxon>Iris</taxon>
    </lineage>
</organism>
<reference evidence="2" key="1">
    <citation type="journal article" date="2023" name="GigaByte">
        <title>Genome assembly of the bearded iris, Iris pallida Lam.</title>
        <authorList>
            <person name="Bruccoleri R.E."/>
            <person name="Oakeley E.J."/>
            <person name="Faust A.M.E."/>
            <person name="Altorfer M."/>
            <person name="Dessus-Babus S."/>
            <person name="Burckhardt D."/>
            <person name="Oertli M."/>
            <person name="Naumann U."/>
            <person name="Petersen F."/>
            <person name="Wong J."/>
        </authorList>
    </citation>
    <scope>NUCLEOTIDE SEQUENCE</scope>
    <source>
        <strain evidence="2">GSM-AAB239-AS_SAM_17_03QT</strain>
    </source>
</reference>
<protein>
    <submittedName>
        <fullName evidence="2">Proline-rich receptor-like protein kinase PERK9</fullName>
    </submittedName>
</protein>